<feature type="non-terminal residue" evidence="1">
    <location>
        <position position="1"/>
    </location>
</feature>
<evidence type="ECO:0000313" key="2">
    <source>
        <dbReference type="Proteomes" id="UP000265515"/>
    </source>
</evidence>
<dbReference type="Gramene" id="GBG93358">
    <property type="protein sequence ID" value="GBG93358"/>
    <property type="gene ID" value="CBR_g66341"/>
</dbReference>
<dbReference type="AlphaFoldDB" id="A0A388MFK7"/>
<reference evidence="1 2" key="1">
    <citation type="journal article" date="2018" name="Cell">
        <title>The Chara Genome: Secondary Complexity and Implications for Plant Terrestrialization.</title>
        <authorList>
            <person name="Nishiyama T."/>
            <person name="Sakayama H."/>
            <person name="Vries J.D."/>
            <person name="Buschmann H."/>
            <person name="Saint-Marcoux D."/>
            <person name="Ullrich K.K."/>
            <person name="Haas F.B."/>
            <person name="Vanderstraeten L."/>
            <person name="Becker D."/>
            <person name="Lang D."/>
            <person name="Vosolsobe S."/>
            <person name="Rombauts S."/>
            <person name="Wilhelmsson P.K.I."/>
            <person name="Janitza P."/>
            <person name="Kern R."/>
            <person name="Heyl A."/>
            <person name="Rumpler F."/>
            <person name="Villalobos L.I.A.C."/>
            <person name="Clay J.M."/>
            <person name="Skokan R."/>
            <person name="Toyoda A."/>
            <person name="Suzuki Y."/>
            <person name="Kagoshima H."/>
            <person name="Schijlen E."/>
            <person name="Tajeshwar N."/>
            <person name="Catarino B."/>
            <person name="Hetherington A.J."/>
            <person name="Saltykova A."/>
            <person name="Bonnot C."/>
            <person name="Breuninger H."/>
            <person name="Symeonidi A."/>
            <person name="Radhakrishnan G.V."/>
            <person name="Van Nieuwerburgh F."/>
            <person name="Deforce D."/>
            <person name="Chang C."/>
            <person name="Karol K.G."/>
            <person name="Hedrich R."/>
            <person name="Ulvskov P."/>
            <person name="Glockner G."/>
            <person name="Delwiche C.F."/>
            <person name="Petrasek J."/>
            <person name="Van de Peer Y."/>
            <person name="Friml J."/>
            <person name="Beilby M."/>
            <person name="Dolan L."/>
            <person name="Kohara Y."/>
            <person name="Sugano S."/>
            <person name="Fujiyama A."/>
            <person name="Delaux P.-M."/>
            <person name="Quint M."/>
            <person name="TheiBen G."/>
            <person name="Hagemann M."/>
            <person name="Harholt J."/>
            <person name="Dunand C."/>
            <person name="Zachgo S."/>
            <person name="Langdale J."/>
            <person name="Maumus F."/>
            <person name="Straeten D.V.D."/>
            <person name="Gould S.B."/>
            <person name="Rensing S.A."/>
        </authorList>
    </citation>
    <scope>NUCLEOTIDE SEQUENCE [LARGE SCALE GENOMIC DNA]</scope>
    <source>
        <strain evidence="1 2">S276</strain>
    </source>
</reference>
<protein>
    <submittedName>
        <fullName evidence="1">Uncharacterized protein</fullName>
    </submittedName>
</protein>
<proteinExistence type="predicted"/>
<comment type="caution">
    <text evidence="1">The sequence shown here is derived from an EMBL/GenBank/DDBJ whole genome shotgun (WGS) entry which is preliminary data.</text>
</comment>
<sequence>SNSVDLSMDEVAWDPAPWCAFAMPQHFSVHFAANEWTATDETLTFCGSSCVRLRGGDGELGDGWGGGQSGSGGRSKGRFLLPGGSQEAVMNLNRPTVCLRTFMKLNRLTVRLLRSADVKIFCVNIIAAFRRTGNMDGDGSFIDWLDGWSWYEHY</sequence>
<name>A0A388MFK7_CHABU</name>
<evidence type="ECO:0000313" key="1">
    <source>
        <dbReference type="EMBL" id="GBG93358.1"/>
    </source>
</evidence>
<dbReference type="EMBL" id="BFEA01001523">
    <property type="protein sequence ID" value="GBG93358.1"/>
    <property type="molecule type" value="Genomic_DNA"/>
</dbReference>
<keyword evidence="2" id="KW-1185">Reference proteome</keyword>
<organism evidence="1 2">
    <name type="scientific">Chara braunii</name>
    <name type="common">Braun's stonewort</name>
    <dbReference type="NCBI Taxonomy" id="69332"/>
    <lineage>
        <taxon>Eukaryota</taxon>
        <taxon>Viridiplantae</taxon>
        <taxon>Streptophyta</taxon>
        <taxon>Charophyceae</taxon>
        <taxon>Charales</taxon>
        <taxon>Characeae</taxon>
        <taxon>Chara</taxon>
    </lineage>
</organism>
<gene>
    <name evidence="1" type="ORF">CBR_g66341</name>
</gene>
<dbReference type="Proteomes" id="UP000265515">
    <property type="component" value="Unassembled WGS sequence"/>
</dbReference>
<accession>A0A388MFK7</accession>